<gene>
    <name evidence="3" type="ORF">EER27_16515</name>
</gene>
<sequence length="144" mass="14884">MIRHLTLALLCLAMTTACSSAGSNTGKTPGDGAASGTDAPGVRQVVPGQPIDMVPGDRVGLPDHSTLRYVEVESDSRCPPGVQCIQAGEARLQFELTRAGAAAERAVVVSGKPTPTRLGAWNLHLLALDFSDAPKATLRIDGAP</sequence>
<dbReference type="OrthoDB" id="163809at2"/>
<comment type="caution">
    <text evidence="3">The sequence shown here is derived from an EMBL/GenBank/DDBJ whole genome shotgun (WGS) entry which is preliminary data.</text>
</comment>
<dbReference type="Proteomes" id="UP000267049">
    <property type="component" value="Unassembled WGS sequence"/>
</dbReference>
<evidence type="ECO:0000313" key="3">
    <source>
        <dbReference type="EMBL" id="RNF81718.1"/>
    </source>
</evidence>
<dbReference type="AlphaFoldDB" id="A0A3M8SK47"/>
<proteinExistence type="predicted"/>
<dbReference type="PROSITE" id="PS51257">
    <property type="entry name" value="PROKAR_LIPOPROTEIN"/>
    <property type="match status" value="1"/>
</dbReference>
<feature type="signal peptide" evidence="2">
    <location>
        <begin position="1"/>
        <end position="21"/>
    </location>
</feature>
<evidence type="ECO:0000256" key="1">
    <source>
        <dbReference type="SAM" id="MobiDB-lite"/>
    </source>
</evidence>
<organism evidence="3 4">
    <name type="scientific">Montanilutibacter psychrotolerans</name>
    <dbReference type="NCBI Taxonomy" id="1327343"/>
    <lineage>
        <taxon>Bacteria</taxon>
        <taxon>Pseudomonadati</taxon>
        <taxon>Pseudomonadota</taxon>
        <taxon>Gammaproteobacteria</taxon>
        <taxon>Lysobacterales</taxon>
        <taxon>Lysobacteraceae</taxon>
        <taxon>Montanilutibacter</taxon>
    </lineage>
</organism>
<dbReference type="EMBL" id="RIBS01000013">
    <property type="protein sequence ID" value="RNF81718.1"/>
    <property type="molecule type" value="Genomic_DNA"/>
</dbReference>
<accession>A0A3M8SK47</accession>
<evidence type="ECO:0008006" key="5">
    <source>
        <dbReference type="Google" id="ProtNLM"/>
    </source>
</evidence>
<name>A0A3M8SK47_9GAMM</name>
<evidence type="ECO:0000313" key="4">
    <source>
        <dbReference type="Proteomes" id="UP000267049"/>
    </source>
</evidence>
<reference evidence="3 4" key="1">
    <citation type="submission" date="2018-11" db="EMBL/GenBank/DDBJ databases">
        <title>Lysobacter cryohumiis sp. nov., isolated from soil in the Tianshan Mountains, Xinjiang, China.</title>
        <authorList>
            <person name="Luo Y."/>
            <person name="Sheng H."/>
        </authorList>
    </citation>
    <scope>NUCLEOTIDE SEQUENCE [LARGE SCALE GENOMIC DNA]</scope>
    <source>
        <strain evidence="3 4">ZS60</strain>
    </source>
</reference>
<feature type="region of interest" description="Disordered" evidence="1">
    <location>
        <begin position="20"/>
        <end position="42"/>
    </location>
</feature>
<keyword evidence="4" id="KW-1185">Reference proteome</keyword>
<dbReference type="RefSeq" id="WP_123089245.1">
    <property type="nucleotide sequence ID" value="NZ_RIBS01000013.1"/>
</dbReference>
<feature type="chain" id="PRO_5018063259" description="Lipoprotein" evidence="2">
    <location>
        <begin position="22"/>
        <end position="144"/>
    </location>
</feature>
<evidence type="ECO:0000256" key="2">
    <source>
        <dbReference type="SAM" id="SignalP"/>
    </source>
</evidence>
<protein>
    <recommendedName>
        <fullName evidence="5">Lipoprotein</fullName>
    </recommendedName>
</protein>
<keyword evidence="2" id="KW-0732">Signal</keyword>